<feature type="compositionally biased region" description="Basic and acidic residues" evidence="1">
    <location>
        <begin position="173"/>
        <end position="190"/>
    </location>
</feature>
<dbReference type="EMBL" id="SDMP01000013">
    <property type="protein sequence ID" value="RYR21637.1"/>
    <property type="molecule type" value="Genomic_DNA"/>
</dbReference>
<feature type="compositionally biased region" description="Acidic residues" evidence="1">
    <location>
        <begin position="161"/>
        <end position="172"/>
    </location>
</feature>
<dbReference type="AlphaFoldDB" id="A0A445A5C6"/>
<sequence>MKSGVQVVWSSVARVKMENKRMWSDEETNAFVGFMEEFVVDGQRADCGQFKPGTFEKLALNMLEAFPGCTLTVKHCKNKHKRLKEKYQYAADMLGCTGFGWNHEKQYVEVDNKDVLDAWLKMSVHLTKFYSPGKPFPLFHRLEGIFGRDRATGTAAVSGFDAEEQVNEETEDTAVKFDESEMSPHPDNDRGPAMQGQASHSEAGASEGSTRRYGRKRKQLDNAQLIADAIVGVNERWKVGEKLTQLGFGDDEVVRAILKFAESPNDHNTKNKPFQIILWKKKAYFSFTL</sequence>
<dbReference type="Proteomes" id="UP000289738">
    <property type="component" value="Chromosome B03"/>
</dbReference>
<dbReference type="InterPro" id="IPR024752">
    <property type="entry name" value="Myb/SANT-like_dom"/>
</dbReference>
<accession>A0A445A5C6</accession>
<evidence type="ECO:0000313" key="3">
    <source>
        <dbReference type="EMBL" id="RYR21637.1"/>
    </source>
</evidence>
<proteinExistence type="predicted"/>
<dbReference type="PANTHER" id="PTHR46250:SF18">
    <property type="entry name" value="MYB_SANT-LIKE DOMAIN-CONTAINING PROTEIN"/>
    <property type="match status" value="1"/>
</dbReference>
<name>A0A445A5C6_ARAHY</name>
<evidence type="ECO:0000259" key="2">
    <source>
        <dbReference type="Pfam" id="PF12776"/>
    </source>
</evidence>
<feature type="compositionally biased region" description="Low complexity" evidence="1">
    <location>
        <begin position="195"/>
        <end position="208"/>
    </location>
</feature>
<dbReference type="PANTHER" id="PTHR46250">
    <property type="entry name" value="MYB/SANT-LIKE DNA-BINDING DOMAIN PROTEIN-RELATED"/>
    <property type="match status" value="1"/>
</dbReference>
<protein>
    <recommendedName>
        <fullName evidence="2">Myb/SANT-like domain-containing protein</fullName>
    </recommendedName>
</protein>
<feature type="region of interest" description="Disordered" evidence="1">
    <location>
        <begin position="160"/>
        <end position="216"/>
    </location>
</feature>
<gene>
    <name evidence="3" type="ORF">Ahy_B03g066951</name>
</gene>
<evidence type="ECO:0000256" key="1">
    <source>
        <dbReference type="SAM" id="MobiDB-lite"/>
    </source>
</evidence>
<reference evidence="3 4" key="1">
    <citation type="submission" date="2019-01" db="EMBL/GenBank/DDBJ databases">
        <title>Sequencing of cultivated peanut Arachis hypogaea provides insights into genome evolution and oil improvement.</title>
        <authorList>
            <person name="Chen X."/>
        </authorList>
    </citation>
    <scope>NUCLEOTIDE SEQUENCE [LARGE SCALE GENOMIC DNA]</scope>
    <source>
        <strain evidence="4">cv. Fuhuasheng</strain>
        <tissue evidence="3">Leaves</tissue>
    </source>
</reference>
<dbReference type="Pfam" id="PF12776">
    <property type="entry name" value="Myb_DNA-bind_3"/>
    <property type="match status" value="1"/>
</dbReference>
<comment type="caution">
    <text evidence="3">The sequence shown here is derived from an EMBL/GenBank/DDBJ whole genome shotgun (WGS) entry which is preliminary data.</text>
</comment>
<evidence type="ECO:0000313" key="4">
    <source>
        <dbReference type="Proteomes" id="UP000289738"/>
    </source>
</evidence>
<dbReference type="STRING" id="3818.A0A445A5C6"/>
<feature type="domain" description="Myb/SANT-like" evidence="2">
    <location>
        <begin position="22"/>
        <end position="113"/>
    </location>
</feature>
<organism evidence="3 4">
    <name type="scientific">Arachis hypogaea</name>
    <name type="common">Peanut</name>
    <dbReference type="NCBI Taxonomy" id="3818"/>
    <lineage>
        <taxon>Eukaryota</taxon>
        <taxon>Viridiplantae</taxon>
        <taxon>Streptophyta</taxon>
        <taxon>Embryophyta</taxon>
        <taxon>Tracheophyta</taxon>
        <taxon>Spermatophyta</taxon>
        <taxon>Magnoliopsida</taxon>
        <taxon>eudicotyledons</taxon>
        <taxon>Gunneridae</taxon>
        <taxon>Pentapetalae</taxon>
        <taxon>rosids</taxon>
        <taxon>fabids</taxon>
        <taxon>Fabales</taxon>
        <taxon>Fabaceae</taxon>
        <taxon>Papilionoideae</taxon>
        <taxon>50 kb inversion clade</taxon>
        <taxon>dalbergioids sensu lato</taxon>
        <taxon>Dalbergieae</taxon>
        <taxon>Pterocarpus clade</taxon>
        <taxon>Arachis</taxon>
    </lineage>
</organism>
<keyword evidence="4" id="KW-1185">Reference proteome</keyword>